<keyword evidence="4 7" id="KW-1133">Transmembrane helix</keyword>
<name>A0A9P6Q578_9FUNG</name>
<feature type="region of interest" description="Disordered" evidence="6">
    <location>
        <begin position="573"/>
        <end position="655"/>
    </location>
</feature>
<keyword evidence="5 7" id="KW-0472">Membrane</keyword>
<comment type="caution">
    <text evidence="8">The sequence shown here is derived from an EMBL/GenBank/DDBJ whole genome shotgun (WGS) entry which is preliminary data.</text>
</comment>
<sequence>MPTEEDPLLHPPSKGGRKADTLATTTAHTRPRRRASASLLKRHLTTLDIARLTICMLGVQFTWTVELGYGTPYLLSLGMPKALTPLVWLAGPLSGLIIQPLVGVFSDTLDWRMGRRRPFIIGGAVLTVLSMLLVAYAHDIAERIVGHPPGHKAPRMMMTTTSAMDEWTTKGGGGHHGKDTPNQEMEAAIKNWTMGLAVLGFYSLDFSINAVQACCRSLIMDIPRTDQQEVGNAWSGWMNNLGSVAGFFAGNLDLVYCLPWLGDQQIKVLANLAILFLTTTLAITCLSVTEIPYERSVADEARTVCGAIADIWYAFRHLPAAVQRVCNVQFFAWMGWFPFLFYVTTWVGEILNRYVEDPNDSLPANGAERAGSFALLCWATVAVLSGILIPKLTPKEVGLARWPKNPFTVKNLWTMSLVWFAGCMALTWFVDDLWAATAVVALCGVPWAVAMWVPFAMVGEYLSGRKDRRAQRELMKKGALQVESRDLQQPRRLSEGGGLDYGTVKSDGHGGGGGGGGESSSQAIGVGPQEGSSRRSSPATTMLADDMETAEVLATPESNPSDSHMHANALEQGVYSPRPRSPPHSRSRSGSVSGLLPGRRIGDSTTEDDDDDDDDEEEEEEEREGGNENARNEGGQLAVHRRKRRNSCHASSTHRPEIDSGLVLGVHNMYIVFPQFVDALVASTLFAIIGTRRTPPHLPDPEPRLPPPDDGPGGVGGWMNMLLTMAPGDPEPVGWVLRFGGVMALVAAFLSRRL</sequence>
<feature type="transmembrane region" description="Helical" evidence="7">
    <location>
        <begin position="241"/>
        <end position="261"/>
    </location>
</feature>
<dbReference type="OrthoDB" id="28755at2759"/>
<evidence type="ECO:0000256" key="3">
    <source>
        <dbReference type="ARBA" id="ARBA00022692"/>
    </source>
</evidence>
<feature type="transmembrane region" description="Helical" evidence="7">
    <location>
        <begin position="371"/>
        <end position="390"/>
    </location>
</feature>
<feature type="transmembrane region" description="Helical" evidence="7">
    <location>
        <begin position="268"/>
        <end position="289"/>
    </location>
</feature>
<feature type="transmembrane region" description="Helical" evidence="7">
    <location>
        <begin position="85"/>
        <end position="106"/>
    </location>
</feature>
<keyword evidence="3 7" id="KW-0812">Transmembrane</keyword>
<dbReference type="GO" id="GO:0008506">
    <property type="term" value="F:sucrose:proton symporter activity"/>
    <property type="evidence" value="ECO:0007669"/>
    <property type="project" value="TreeGrafter"/>
</dbReference>
<feature type="compositionally biased region" description="Gly residues" evidence="6">
    <location>
        <begin position="509"/>
        <end position="518"/>
    </location>
</feature>
<keyword evidence="2" id="KW-0813">Transport</keyword>
<accession>A0A9P6Q578</accession>
<comment type="subcellular location">
    <subcellularLocation>
        <location evidence="1">Membrane</location>
        <topology evidence="1">Multi-pass membrane protein</topology>
    </subcellularLocation>
</comment>
<feature type="transmembrane region" description="Helical" evidence="7">
    <location>
        <begin position="330"/>
        <end position="351"/>
    </location>
</feature>
<feature type="transmembrane region" description="Helical" evidence="7">
    <location>
        <begin position="436"/>
        <end position="462"/>
    </location>
</feature>
<feature type="transmembrane region" description="Helical" evidence="7">
    <location>
        <begin position="411"/>
        <end position="430"/>
    </location>
</feature>
<dbReference type="InterPro" id="IPR036259">
    <property type="entry name" value="MFS_trans_sf"/>
</dbReference>
<dbReference type="Proteomes" id="UP000807716">
    <property type="component" value="Unassembled WGS sequence"/>
</dbReference>
<evidence type="ECO:0000256" key="5">
    <source>
        <dbReference type="ARBA" id="ARBA00023136"/>
    </source>
</evidence>
<evidence type="ECO:0000256" key="1">
    <source>
        <dbReference type="ARBA" id="ARBA00004141"/>
    </source>
</evidence>
<proteinExistence type="predicted"/>
<feature type="compositionally biased region" description="Polar residues" evidence="6">
    <location>
        <begin position="530"/>
        <end position="540"/>
    </location>
</feature>
<feature type="region of interest" description="Disordered" evidence="6">
    <location>
        <begin position="483"/>
        <end position="540"/>
    </location>
</feature>
<evidence type="ECO:0000313" key="9">
    <source>
        <dbReference type="Proteomes" id="UP000807716"/>
    </source>
</evidence>
<dbReference type="AlphaFoldDB" id="A0A9P6Q578"/>
<dbReference type="EMBL" id="JAAAJB010000257">
    <property type="protein sequence ID" value="KAG0260180.1"/>
    <property type="molecule type" value="Genomic_DNA"/>
</dbReference>
<evidence type="ECO:0000256" key="4">
    <source>
        <dbReference type="ARBA" id="ARBA00022989"/>
    </source>
</evidence>
<evidence type="ECO:0000256" key="6">
    <source>
        <dbReference type="SAM" id="MobiDB-lite"/>
    </source>
</evidence>
<dbReference type="SUPFAM" id="SSF103473">
    <property type="entry name" value="MFS general substrate transporter"/>
    <property type="match status" value="1"/>
</dbReference>
<reference evidence="8" key="1">
    <citation type="journal article" date="2020" name="Fungal Divers.">
        <title>Resolving the Mortierellaceae phylogeny through synthesis of multi-gene phylogenetics and phylogenomics.</title>
        <authorList>
            <person name="Vandepol N."/>
            <person name="Liber J."/>
            <person name="Desiro A."/>
            <person name="Na H."/>
            <person name="Kennedy M."/>
            <person name="Barry K."/>
            <person name="Grigoriev I.V."/>
            <person name="Miller A.N."/>
            <person name="O'Donnell K."/>
            <person name="Stajich J.E."/>
            <person name="Bonito G."/>
        </authorList>
    </citation>
    <scope>NUCLEOTIDE SEQUENCE</scope>
    <source>
        <strain evidence="8">BC1065</strain>
    </source>
</reference>
<evidence type="ECO:0000313" key="8">
    <source>
        <dbReference type="EMBL" id="KAG0260180.1"/>
    </source>
</evidence>
<gene>
    <name evidence="8" type="ORF">DFQ27_003659</name>
</gene>
<evidence type="ECO:0000256" key="7">
    <source>
        <dbReference type="SAM" id="Phobius"/>
    </source>
</evidence>
<dbReference type="Gene3D" id="1.20.1250.20">
    <property type="entry name" value="MFS general substrate transporter like domains"/>
    <property type="match status" value="1"/>
</dbReference>
<feature type="transmembrane region" description="Helical" evidence="7">
    <location>
        <begin position="118"/>
        <end position="138"/>
    </location>
</feature>
<feature type="compositionally biased region" description="Acidic residues" evidence="6">
    <location>
        <begin position="605"/>
        <end position="623"/>
    </location>
</feature>
<feature type="compositionally biased region" description="Basic and acidic residues" evidence="6">
    <location>
        <begin position="483"/>
        <end position="494"/>
    </location>
</feature>
<keyword evidence="9" id="KW-1185">Reference proteome</keyword>
<organism evidence="8 9">
    <name type="scientific">Actinomortierella ambigua</name>
    <dbReference type="NCBI Taxonomy" id="1343610"/>
    <lineage>
        <taxon>Eukaryota</taxon>
        <taxon>Fungi</taxon>
        <taxon>Fungi incertae sedis</taxon>
        <taxon>Mucoromycota</taxon>
        <taxon>Mortierellomycotina</taxon>
        <taxon>Mortierellomycetes</taxon>
        <taxon>Mortierellales</taxon>
        <taxon>Mortierellaceae</taxon>
        <taxon>Actinomortierella</taxon>
    </lineage>
</organism>
<dbReference type="PANTHER" id="PTHR19432:SF35">
    <property type="entry name" value="SOLUTE CARRIER FAMILY 45 MEMBER 3 ISOFORM X1"/>
    <property type="match status" value="1"/>
</dbReference>
<feature type="compositionally biased region" description="Low complexity" evidence="6">
    <location>
        <begin position="588"/>
        <end position="599"/>
    </location>
</feature>
<dbReference type="PANTHER" id="PTHR19432">
    <property type="entry name" value="SUGAR TRANSPORTER"/>
    <property type="match status" value="1"/>
</dbReference>
<dbReference type="GO" id="GO:0005886">
    <property type="term" value="C:plasma membrane"/>
    <property type="evidence" value="ECO:0007669"/>
    <property type="project" value="TreeGrafter"/>
</dbReference>
<protein>
    <submittedName>
        <fullName evidence="8">Uncharacterized protein</fullName>
    </submittedName>
</protein>
<evidence type="ECO:0000256" key="2">
    <source>
        <dbReference type="ARBA" id="ARBA00022448"/>
    </source>
</evidence>
<feature type="region of interest" description="Disordered" evidence="6">
    <location>
        <begin position="1"/>
        <end position="28"/>
    </location>
</feature>
<dbReference type="Pfam" id="PF13347">
    <property type="entry name" value="MFS_2"/>
    <property type="match status" value="1"/>
</dbReference>